<dbReference type="Proteomes" id="UP001066276">
    <property type="component" value="Chromosome 8"/>
</dbReference>
<sequence length="80" mass="8850">MERAPGRMWNAGRLAVVEKGWCGRNGYRFVNFVVKGKDVLGRVDGSCRCHGLRGMERAPGRMWNAGGLAVVEKGWCGRNV</sequence>
<evidence type="ECO:0000313" key="1">
    <source>
        <dbReference type="EMBL" id="KAJ1119650.1"/>
    </source>
</evidence>
<evidence type="ECO:0000313" key="2">
    <source>
        <dbReference type="Proteomes" id="UP001066276"/>
    </source>
</evidence>
<gene>
    <name evidence="1" type="ORF">NDU88_007835</name>
</gene>
<reference evidence="1" key="1">
    <citation type="journal article" date="2022" name="bioRxiv">
        <title>Sequencing and chromosome-scale assembly of the giantPleurodeles waltlgenome.</title>
        <authorList>
            <person name="Brown T."/>
            <person name="Elewa A."/>
            <person name="Iarovenko S."/>
            <person name="Subramanian E."/>
            <person name="Araus A.J."/>
            <person name="Petzold A."/>
            <person name="Susuki M."/>
            <person name="Suzuki K.-i.T."/>
            <person name="Hayashi T."/>
            <person name="Toyoda A."/>
            <person name="Oliveira C."/>
            <person name="Osipova E."/>
            <person name="Leigh N.D."/>
            <person name="Simon A."/>
            <person name="Yun M.H."/>
        </authorList>
    </citation>
    <scope>NUCLEOTIDE SEQUENCE</scope>
    <source>
        <strain evidence="1">20211129_DDA</strain>
        <tissue evidence="1">Liver</tissue>
    </source>
</reference>
<protein>
    <submittedName>
        <fullName evidence="1">Uncharacterized protein</fullName>
    </submittedName>
</protein>
<name>A0AAV7NXH1_PLEWA</name>
<accession>A0AAV7NXH1</accession>
<dbReference type="AlphaFoldDB" id="A0AAV7NXH1"/>
<dbReference type="EMBL" id="JANPWB010000012">
    <property type="protein sequence ID" value="KAJ1119650.1"/>
    <property type="molecule type" value="Genomic_DNA"/>
</dbReference>
<keyword evidence="2" id="KW-1185">Reference proteome</keyword>
<comment type="caution">
    <text evidence="1">The sequence shown here is derived from an EMBL/GenBank/DDBJ whole genome shotgun (WGS) entry which is preliminary data.</text>
</comment>
<organism evidence="1 2">
    <name type="scientific">Pleurodeles waltl</name>
    <name type="common">Iberian ribbed newt</name>
    <dbReference type="NCBI Taxonomy" id="8319"/>
    <lineage>
        <taxon>Eukaryota</taxon>
        <taxon>Metazoa</taxon>
        <taxon>Chordata</taxon>
        <taxon>Craniata</taxon>
        <taxon>Vertebrata</taxon>
        <taxon>Euteleostomi</taxon>
        <taxon>Amphibia</taxon>
        <taxon>Batrachia</taxon>
        <taxon>Caudata</taxon>
        <taxon>Salamandroidea</taxon>
        <taxon>Salamandridae</taxon>
        <taxon>Pleurodelinae</taxon>
        <taxon>Pleurodeles</taxon>
    </lineage>
</organism>
<proteinExistence type="predicted"/>